<keyword evidence="2" id="KW-0503">Monooxygenase</keyword>
<dbReference type="PROSITE" id="PS51725">
    <property type="entry name" value="ABM"/>
    <property type="match status" value="1"/>
</dbReference>
<proteinExistence type="predicted"/>
<dbReference type="InterPro" id="IPR050744">
    <property type="entry name" value="AI-2_Isomerase_LsrG"/>
</dbReference>
<evidence type="ECO:0000259" key="1">
    <source>
        <dbReference type="PROSITE" id="PS51725"/>
    </source>
</evidence>
<sequence>MSDEITVVAILKAKVGCEDDVAKAMAACVAPSRAEATNRQYVPNRDLDNPQTLIFIERWASRQALADHMETPHFKQLAASFEGQLDAPVQIHILQPVAGA</sequence>
<organism evidence="2 3">
    <name type="scientific">Acetobacter lambici</name>
    <dbReference type="NCBI Taxonomy" id="1332824"/>
    <lineage>
        <taxon>Bacteria</taxon>
        <taxon>Pseudomonadati</taxon>
        <taxon>Pseudomonadota</taxon>
        <taxon>Alphaproteobacteria</taxon>
        <taxon>Acetobacterales</taxon>
        <taxon>Acetobacteraceae</taxon>
        <taxon>Acetobacter</taxon>
    </lineage>
</organism>
<comment type="caution">
    <text evidence="2">The sequence shown here is derived from an EMBL/GenBank/DDBJ whole genome shotgun (WGS) entry which is preliminary data.</text>
</comment>
<dbReference type="GO" id="GO:0004497">
    <property type="term" value="F:monooxygenase activity"/>
    <property type="evidence" value="ECO:0007669"/>
    <property type="project" value="UniProtKB-KW"/>
</dbReference>
<dbReference type="PANTHER" id="PTHR33336:SF3">
    <property type="entry name" value="ABM DOMAIN-CONTAINING PROTEIN"/>
    <property type="match status" value="1"/>
</dbReference>
<keyword evidence="3" id="KW-1185">Reference proteome</keyword>
<feature type="domain" description="ABM" evidence="1">
    <location>
        <begin position="5"/>
        <end position="94"/>
    </location>
</feature>
<dbReference type="SUPFAM" id="SSF54909">
    <property type="entry name" value="Dimeric alpha+beta barrel"/>
    <property type="match status" value="1"/>
</dbReference>
<reference evidence="2 3" key="1">
    <citation type="submission" date="2022-06" db="EMBL/GenBank/DDBJ databases">
        <title>Acetobacer genomes from food samples.</title>
        <authorList>
            <person name="Sombolestani A."/>
        </authorList>
    </citation>
    <scope>NUCLEOTIDE SEQUENCE [LARGE SCALE GENOMIC DNA]</scope>
    <source>
        <strain evidence="2 3">R-83285</strain>
    </source>
</reference>
<evidence type="ECO:0000313" key="2">
    <source>
        <dbReference type="EMBL" id="MCP1259254.1"/>
    </source>
</evidence>
<gene>
    <name evidence="2" type="ORF">NKW50_11685</name>
</gene>
<dbReference type="Pfam" id="PF03992">
    <property type="entry name" value="ABM"/>
    <property type="match status" value="1"/>
</dbReference>
<evidence type="ECO:0000313" key="3">
    <source>
        <dbReference type="Proteomes" id="UP001523528"/>
    </source>
</evidence>
<name>A0ABT1F4Q5_9PROT</name>
<keyword evidence="2" id="KW-0560">Oxidoreductase</keyword>
<dbReference type="Gene3D" id="3.30.70.100">
    <property type="match status" value="1"/>
</dbReference>
<dbReference type="RefSeq" id="WP_253544197.1">
    <property type="nucleotide sequence ID" value="NZ_JAMYZY010000029.1"/>
</dbReference>
<dbReference type="Proteomes" id="UP001523528">
    <property type="component" value="Unassembled WGS sequence"/>
</dbReference>
<dbReference type="InterPro" id="IPR011008">
    <property type="entry name" value="Dimeric_a/b-barrel"/>
</dbReference>
<accession>A0ABT1F4Q5</accession>
<protein>
    <submittedName>
        <fullName evidence="2">Antibiotic biosynthesis monooxygenase</fullName>
    </submittedName>
</protein>
<dbReference type="PANTHER" id="PTHR33336">
    <property type="entry name" value="QUINOL MONOOXYGENASE YGIN-RELATED"/>
    <property type="match status" value="1"/>
</dbReference>
<dbReference type="InterPro" id="IPR007138">
    <property type="entry name" value="ABM_dom"/>
</dbReference>
<dbReference type="EMBL" id="JAMYZZ010000025">
    <property type="protein sequence ID" value="MCP1259254.1"/>
    <property type="molecule type" value="Genomic_DNA"/>
</dbReference>